<name>A0A7S0RIP4_9CHLO</name>
<gene>
    <name evidence="2" type="ORF">POBO1169_LOCUS13780</name>
</gene>
<dbReference type="InterPro" id="IPR050154">
    <property type="entry name" value="UbiB_kinase"/>
</dbReference>
<sequence length="296" mass="32821">MDLTQLAGMYRFCLPPYMVFIIRSVTTLDFCAVRTNCNMYELAAPVAIWRALTPRTDSGRQALRDALLTETNQINWDRLQELGGSRTAKRADGTIDELETRGEEEDSSASDVVGLLKQLLVVPEGAALRRVAFQANPKGMLPPPSMRAEIVEQLHVKARKEFKARIRTFSLVAAVRSAVKALFNLLSNSQEKCKIIETESGRALCEARLRQRRRVVTKVLLRSKLASRAGLFTSLQVMALVFRVGISVMVSLVMDLMRDALKSFVALLASPLRLLRSRQEPSPVAVGSSSYAHASS</sequence>
<dbReference type="AlphaFoldDB" id="A0A7S0RIP4"/>
<protein>
    <submittedName>
        <fullName evidence="2">Uncharacterized protein</fullName>
    </submittedName>
</protein>
<dbReference type="PANTHER" id="PTHR10566:SF113">
    <property type="entry name" value="PROTEIN ACTIVITY OF BC1 COMPLEX KINASE 7, CHLOROPLASTIC"/>
    <property type="match status" value="1"/>
</dbReference>
<dbReference type="PANTHER" id="PTHR10566">
    <property type="entry name" value="CHAPERONE-ACTIVITY OF BC1 COMPLEX CABC1 -RELATED"/>
    <property type="match status" value="1"/>
</dbReference>
<reference evidence="2" key="1">
    <citation type="submission" date="2021-01" db="EMBL/GenBank/DDBJ databases">
        <authorList>
            <person name="Corre E."/>
            <person name="Pelletier E."/>
            <person name="Niang G."/>
            <person name="Scheremetjew M."/>
            <person name="Finn R."/>
            <person name="Kale V."/>
            <person name="Holt S."/>
            <person name="Cochrane G."/>
            <person name="Meng A."/>
            <person name="Brown T."/>
            <person name="Cohen L."/>
        </authorList>
    </citation>
    <scope>NUCLEOTIDE SEQUENCE</scope>
    <source>
        <strain evidence="2">CCMP722</strain>
    </source>
</reference>
<proteinExistence type="inferred from homology"/>
<evidence type="ECO:0000256" key="1">
    <source>
        <dbReference type="ARBA" id="ARBA00009670"/>
    </source>
</evidence>
<comment type="similarity">
    <text evidence="1">Belongs to the protein kinase superfamily. ADCK protein kinase family.</text>
</comment>
<dbReference type="EMBL" id="HBFA01027149">
    <property type="protein sequence ID" value="CAD8677809.1"/>
    <property type="molecule type" value="Transcribed_RNA"/>
</dbReference>
<accession>A0A7S0RIP4</accession>
<organism evidence="2">
    <name type="scientific">Pyramimonas obovata</name>
    <dbReference type="NCBI Taxonomy" id="1411642"/>
    <lineage>
        <taxon>Eukaryota</taxon>
        <taxon>Viridiplantae</taxon>
        <taxon>Chlorophyta</taxon>
        <taxon>Pyramimonadophyceae</taxon>
        <taxon>Pyramimonadales</taxon>
        <taxon>Pyramimonadaceae</taxon>
        <taxon>Pyramimonas</taxon>
        <taxon>Pyramimonas incertae sedis</taxon>
    </lineage>
</organism>
<evidence type="ECO:0000313" key="2">
    <source>
        <dbReference type="EMBL" id="CAD8677809.1"/>
    </source>
</evidence>